<protein>
    <submittedName>
        <fullName evidence="2">Uncharacterized protein</fullName>
    </submittedName>
</protein>
<gene>
    <name evidence="2" type="ORF">AMS69_06370</name>
    <name evidence="3" type="ORF">GOC83_04705</name>
</gene>
<feature type="transmembrane region" description="Helical" evidence="1">
    <location>
        <begin position="45"/>
        <end position="64"/>
    </location>
</feature>
<reference evidence="2 4" key="1">
    <citation type="submission" date="2015-08" db="EMBL/GenBank/DDBJ databases">
        <title>Genomes of Isolates from Cabo Rojo, PR.</title>
        <authorList>
            <person name="Sanchez-Nieves R.L."/>
            <person name="Montalvo-Rodriguez R."/>
        </authorList>
    </citation>
    <scope>NUCLEOTIDE SEQUENCE [LARGE SCALE GENOMIC DNA]</scope>
    <source>
        <strain evidence="2 4">SL3</strain>
    </source>
</reference>
<dbReference type="Pfam" id="PF26041">
    <property type="entry name" value="DUF8011"/>
    <property type="match status" value="1"/>
</dbReference>
<name>A0A0M9AJV2_9EURY</name>
<keyword evidence="1" id="KW-1133">Transmembrane helix</keyword>
<dbReference type="InterPro" id="IPR058324">
    <property type="entry name" value="DUF8011"/>
</dbReference>
<evidence type="ECO:0000313" key="3">
    <source>
        <dbReference type="EMBL" id="NLV05434.1"/>
    </source>
</evidence>
<accession>A0A0M9AJV2</accession>
<dbReference type="Proteomes" id="UP000610611">
    <property type="component" value="Unassembled WGS sequence"/>
</dbReference>
<dbReference type="RefSeq" id="WP_053967241.1">
    <property type="nucleotide sequence ID" value="NZ_JAWJXX010000016.1"/>
</dbReference>
<comment type="caution">
    <text evidence="2">The sequence shown here is derived from an EMBL/GenBank/DDBJ whole genome shotgun (WGS) entry which is preliminary data.</text>
</comment>
<evidence type="ECO:0000313" key="2">
    <source>
        <dbReference type="EMBL" id="KOX93547.1"/>
    </source>
</evidence>
<keyword evidence="1" id="KW-0472">Membrane</keyword>
<keyword evidence="1" id="KW-0812">Transmembrane</keyword>
<reference evidence="3" key="2">
    <citation type="submission" date="2019-12" db="EMBL/GenBank/DDBJ databases">
        <title>The whole-genome sequencing of Haloarcula japonica strain pws8.</title>
        <authorList>
            <person name="Verma D.K."/>
            <person name="Gopal K."/>
            <person name="Prasad E.S."/>
        </authorList>
    </citation>
    <scope>NUCLEOTIDE SEQUENCE</scope>
    <source>
        <strain evidence="3">Pws8</strain>
    </source>
</reference>
<dbReference type="PATRIC" id="fig|1705562.3.peg.2329"/>
<dbReference type="OrthoDB" id="351217at2157"/>
<evidence type="ECO:0000313" key="4">
    <source>
        <dbReference type="Proteomes" id="UP000037729"/>
    </source>
</evidence>
<dbReference type="EMBL" id="LIUF01000002">
    <property type="protein sequence ID" value="KOX93547.1"/>
    <property type="molecule type" value="Genomic_DNA"/>
</dbReference>
<keyword evidence="4" id="KW-1185">Reference proteome</keyword>
<dbReference type="AlphaFoldDB" id="A0A0M9AJV2"/>
<sequence>MPSSISNAVFSEPSGPRIALVHFAGSLVFAGLYVSAWVTEGAAPDNWLLAMVVGTGLAGVAEALPKRRRQIAGVLRSVAILVFLCLVVVTLVTPDLLGI</sequence>
<proteinExistence type="predicted"/>
<feature type="transmembrane region" description="Helical" evidence="1">
    <location>
        <begin position="71"/>
        <end position="92"/>
    </location>
</feature>
<dbReference type="Proteomes" id="UP000037729">
    <property type="component" value="Unassembled WGS sequence"/>
</dbReference>
<dbReference type="STRING" id="1705562.AMS69_06370"/>
<organism evidence="2 4">
    <name type="scientific">Haloarcula rubripromontorii</name>
    <dbReference type="NCBI Taxonomy" id="1705562"/>
    <lineage>
        <taxon>Archaea</taxon>
        <taxon>Methanobacteriati</taxon>
        <taxon>Methanobacteriota</taxon>
        <taxon>Stenosarchaea group</taxon>
        <taxon>Halobacteria</taxon>
        <taxon>Halobacteriales</taxon>
        <taxon>Haloarculaceae</taxon>
        <taxon>Haloarcula</taxon>
    </lineage>
</organism>
<feature type="transmembrane region" description="Helical" evidence="1">
    <location>
        <begin position="20"/>
        <end position="39"/>
    </location>
</feature>
<evidence type="ECO:0000256" key="1">
    <source>
        <dbReference type="SAM" id="Phobius"/>
    </source>
</evidence>
<dbReference type="EMBL" id="WOWB01000001">
    <property type="protein sequence ID" value="NLV05434.1"/>
    <property type="molecule type" value="Genomic_DNA"/>
</dbReference>